<evidence type="ECO:0000313" key="8">
    <source>
        <dbReference type="Proteomes" id="UP000177507"/>
    </source>
</evidence>
<evidence type="ECO:0000313" key="7">
    <source>
        <dbReference type="EMBL" id="OGN03879.1"/>
    </source>
</evidence>
<evidence type="ECO:0000259" key="6">
    <source>
        <dbReference type="Pfam" id="PF01087"/>
    </source>
</evidence>
<proteinExistence type="predicted"/>
<dbReference type="PIRSF" id="PIRSF000808">
    <property type="entry name" value="GalT"/>
    <property type="match status" value="1"/>
</dbReference>
<organism evidence="7 8">
    <name type="scientific">Candidatus Yanofskybacteria bacterium RIFCSPHIGHO2_01_FULL_44_17</name>
    <dbReference type="NCBI Taxonomy" id="1802668"/>
    <lineage>
        <taxon>Bacteria</taxon>
        <taxon>Candidatus Yanofskyibacteriota</taxon>
    </lineage>
</organism>
<name>A0A1F8EUZ9_9BACT</name>
<keyword evidence="1" id="KW-0808">Transferase</keyword>
<gene>
    <name evidence="7" type="ORF">A2831_03115</name>
</gene>
<dbReference type="PANTHER" id="PTHR42763:SF2">
    <property type="entry name" value="ADP-GLUCOSE PHOSPHORYLASE"/>
    <property type="match status" value="1"/>
</dbReference>
<dbReference type="InterPro" id="IPR005849">
    <property type="entry name" value="GalP_Utransf_N"/>
</dbReference>
<dbReference type="GO" id="GO:0008108">
    <property type="term" value="F:UDP-glucose:hexose-1-phosphate uridylyltransferase activity"/>
    <property type="evidence" value="ECO:0007669"/>
    <property type="project" value="InterPro"/>
</dbReference>
<feature type="domain" description="Galactose-1-phosphate uridyl transferase N-terminal" evidence="6">
    <location>
        <begin position="53"/>
        <end position="158"/>
    </location>
</feature>
<dbReference type="STRING" id="1802668.A2831_03115"/>
<evidence type="ECO:0000256" key="2">
    <source>
        <dbReference type="ARBA" id="ARBA00022695"/>
    </source>
</evidence>
<feature type="active site" description="Tele-UMP-histidine intermediate" evidence="4">
    <location>
        <position position="148"/>
    </location>
</feature>
<dbReference type="SUPFAM" id="SSF54197">
    <property type="entry name" value="HIT-like"/>
    <property type="match status" value="2"/>
</dbReference>
<evidence type="ECO:0000256" key="4">
    <source>
        <dbReference type="PIRSR" id="PIRSR000808-1"/>
    </source>
</evidence>
<sequence>MLFATGRASRPIERVSENRNNGQAKAACPFENPEKFGNEVVATYLNQDQTDWMIKVAKNKFPAVLEGEMGPLKNMGPFSVYEGRGMHEVVIFRDHDRCLCDYEKEDLGEIFKVYQERYLATRDHGLRKYTLIFHNHGHRAGASIRHPHSQIISIPILPPDVKRSLHGSEEFYKKNKKRIYDVMIDWEAEEKKRIVYENQYFIAFCPFVSKTPYEIRIFPKESHAHFEKMPEDQLIHLGDMMGAVLRKISKGLHDPDYNFFIHTAPLGETDVDPHEFYTWHIEVIPKVSLTGAFELGSGVDVNVVDPDEAAKLLRETEI</sequence>
<dbReference type="GO" id="GO:0006012">
    <property type="term" value="P:galactose metabolic process"/>
    <property type="evidence" value="ECO:0007669"/>
    <property type="project" value="InterPro"/>
</dbReference>
<dbReference type="EMBL" id="MGJI01000029">
    <property type="protein sequence ID" value="OGN03879.1"/>
    <property type="molecule type" value="Genomic_DNA"/>
</dbReference>
<feature type="region of interest" description="Disordered" evidence="5">
    <location>
        <begin position="1"/>
        <end position="24"/>
    </location>
</feature>
<protein>
    <recommendedName>
        <fullName evidence="6">Galactose-1-phosphate uridyl transferase N-terminal domain-containing protein</fullName>
    </recommendedName>
</protein>
<evidence type="ECO:0000256" key="5">
    <source>
        <dbReference type="SAM" id="MobiDB-lite"/>
    </source>
</evidence>
<keyword evidence="3" id="KW-0119">Carbohydrate metabolism</keyword>
<dbReference type="InterPro" id="IPR053177">
    <property type="entry name" value="ADP-glucose_phosphorylase"/>
</dbReference>
<dbReference type="PANTHER" id="PTHR42763">
    <property type="entry name" value="ADP-GLUCOSE PHOSPHORYLASE"/>
    <property type="match status" value="1"/>
</dbReference>
<evidence type="ECO:0000256" key="1">
    <source>
        <dbReference type="ARBA" id="ARBA00022679"/>
    </source>
</evidence>
<accession>A0A1F8EUZ9</accession>
<dbReference type="InterPro" id="IPR036265">
    <property type="entry name" value="HIT-like_sf"/>
</dbReference>
<dbReference type="InterPro" id="IPR001937">
    <property type="entry name" value="GalP_UDPtransf1"/>
</dbReference>
<reference evidence="7 8" key="1">
    <citation type="journal article" date="2016" name="Nat. Commun.">
        <title>Thousands of microbial genomes shed light on interconnected biogeochemical processes in an aquifer system.</title>
        <authorList>
            <person name="Anantharaman K."/>
            <person name="Brown C.T."/>
            <person name="Hug L.A."/>
            <person name="Sharon I."/>
            <person name="Castelle C.J."/>
            <person name="Probst A.J."/>
            <person name="Thomas B.C."/>
            <person name="Singh A."/>
            <person name="Wilkins M.J."/>
            <person name="Karaoz U."/>
            <person name="Brodie E.L."/>
            <person name="Williams K.H."/>
            <person name="Hubbard S.S."/>
            <person name="Banfield J.F."/>
        </authorList>
    </citation>
    <scope>NUCLEOTIDE SEQUENCE [LARGE SCALE GENOMIC DNA]</scope>
</reference>
<dbReference type="Gene3D" id="3.30.428.10">
    <property type="entry name" value="HIT-like"/>
    <property type="match status" value="2"/>
</dbReference>
<dbReference type="GO" id="GO:0008270">
    <property type="term" value="F:zinc ion binding"/>
    <property type="evidence" value="ECO:0007669"/>
    <property type="project" value="InterPro"/>
</dbReference>
<dbReference type="Pfam" id="PF01087">
    <property type="entry name" value="GalP_UDP_transf"/>
    <property type="match status" value="1"/>
</dbReference>
<keyword evidence="2" id="KW-0548">Nucleotidyltransferase</keyword>
<evidence type="ECO:0000256" key="3">
    <source>
        <dbReference type="ARBA" id="ARBA00023277"/>
    </source>
</evidence>
<dbReference type="AlphaFoldDB" id="A0A1F8EUZ9"/>
<comment type="caution">
    <text evidence="7">The sequence shown here is derived from an EMBL/GenBank/DDBJ whole genome shotgun (WGS) entry which is preliminary data.</text>
</comment>
<dbReference type="Proteomes" id="UP000177507">
    <property type="component" value="Unassembled WGS sequence"/>
</dbReference>